<reference evidence="2 3" key="1">
    <citation type="submission" date="2023-08" db="EMBL/GenBank/DDBJ databases">
        <title>A Necator americanus chromosomal reference genome.</title>
        <authorList>
            <person name="Ilik V."/>
            <person name="Petrzelkova K.J."/>
            <person name="Pardy F."/>
            <person name="Fuh T."/>
            <person name="Niatou-Singa F.S."/>
            <person name="Gouil Q."/>
            <person name="Baker L."/>
            <person name="Ritchie M.E."/>
            <person name="Jex A.R."/>
            <person name="Gazzola D."/>
            <person name="Li H."/>
            <person name="Toshio Fujiwara R."/>
            <person name="Zhan B."/>
            <person name="Aroian R.V."/>
            <person name="Pafco B."/>
            <person name="Schwarz E.M."/>
        </authorList>
    </citation>
    <scope>NUCLEOTIDE SEQUENCE [LARGE SCALE GENOMIC DNA]</scope>
    <source>
        <strain evidence="2 3">Aroian</strain>
        <tissue evidence="2">Whole animal</tissue>
    </source>
</reference>
<dbReference type="EMBL" id="JAVFWL010000005">
    <property type="protein sequence ID" value="KAK6758792.1"/>
    <property type="molecule type" value="Genomic_DNA"/>
</dbReference>
<accession>A0ABR1E7X4</accession>
<dbReference type="Proteomes" id="UP001303046">
    <property type="component" value="Unassembled WGS sequence"/>
</dbReference>
<comment type="caution">
    <text evidence="2">The sequence shown here is derived from an EMBL/GenBank/DDBJ whole genome shotgun (WGS) entry which is preliminary data.</text>
</comment>
<proteinExistence type="predicted"/>
<evidence type="ECO:0000313" key="2">
    <source>
        <dbReference type="EMBL" id="KAK6758792.1"/>
    </source>
</evidence>
<feature type="region of interest" description="Disordered" evidence="1">
    <location>
        <begin position="28"/>
        <end position="50"/>
    </location>
</feature>
<evidence type="ECO:0000313" key="3">
    <source>
        <dbReference type="Proteomes" id="UP001303046"/>
    </source>
</evidence>
<gene>
    <name evidence="2" type="primary">Necator_chrV.g20972</name>
    <name evidence="2" type="ORF">RB195_016179</name>
</gene>
<protein>
    <submittedName>
        <fullName evidence="2">Uncharacterized protein</fullName>
    </submittedName>
</protein>
<organism evidence="2 3">
    <name type="scientific">Necator americanus</name>
    <name type="common">Human hookworm</name>
    <dbReference type="NCBI Taxonomy" id="51031"/>
    <lineage>
        <taxon>Eukaryota</taxon>
        <taxon>Metazoa</taxon>
        <taxon>Ecdysozoa</taxon>
        <taxon>Nematoda</taxon>
        <taxon>Chromadorea</taxon>
        <taxon>Rhabditida</taxon>
        <taxon>Rhabditina</taxon>
        <taxon>Rhabditomorpha</taxon>
        <taxon>Strongyloidea</taxon>
        <taxon>Ancylostomatidae</taxon>
        <taxon>Bunostominae</taxon>
        <taxon>Necator</taxon>
    </lineage>
</organism>
<sequence>MLQHAAEFTLYYHPYNAFGKIENEIAARTTTESRGTHNKSGNQTDQHLQADQFPKKSFQTIKIQIFFDNHINRKNSQVHGRDKVETTICAV</sequence>
<name>A0ABR1E7X4_NECAM</name>
<feature type="compositionally biased region" description="Polar residues" evidence="1">
    <location>
        <begin position="28"/>
        <end position="49"/>
    </location>
</feature>
<evidence type="ECO:0000256" key="1">
    <source>
        <dbReference type="SAM" id="MobiDB-lite"/>
    </source>
</evidence>
<keyword evidence="3" id="KW-1185">Reference proteome</keyword>